<dbReference type="PANTHER" id="PTHR11365:SF23">
    <property type="entry name" value="HYPOTHETICAL 5-OXOPROLINASE (EUROFUNG)-RELATED"/>
    <property type="match status" value="1"/>
</dbReference>
<dbReference type="GO" id="GO:0005829">
    <property type="term" value="C:cytosol"/>
    <property type="evidence" value="ECO:0007669"/>
    <property type="project" value="TreeGrafter"/>
</dbReference>
<dbReference type="InterPro" id="IPR045079">
    <property type="entry name" value="Oxoprolinase-like"/>
</dbReference>
<dbReference type="InterPro" id="IPR003692">
    <property type="entry name" value="Hydantoinase_B"/>
</dbReference>
<gene>
    <name evidence="2" type="ORF">DLJ53_07410</name>
</gene>
<dbReference type="AlphaFoldDB" id="A0A8B2P576"/>
<evidence type="ECO:0000313" key="2">
    <source>
        <dbReference type="EMBL" id="RAI04262.1"/>
    </source>
</evidence>
<sequence>MSTATSTAMNDTAPGAIDPFTFAVIHRSLIGIARDMKLMTMRTAYTQLWKEQGDLSCCLMDGAGDIVAQDPNGFPIHVTTMPMQLKGAVAAIGRDTLEPGDIIATNDPYIGGTHLPDVLIARPLFHEGELFAFACNRGHWADIGGMGPGSYSPSASDIHQEGLFIPPVKLVARGVVQQGVIDMIIGNIRNKRVGHGDLRAQYASTETAATRFAALVARYGFATVRRAMGEIVDRAEAMTRAKIAAFKDGVYHVRDCLDGDGINRGKRWVDVKVTVSGSDIEVDLTGSDPTSAGGMNCSHSAAASAVQYAIKAITDPENPPNAGSYRPVKVLTKPGTLVDAQPPASMIGFGDVTYRVMDATLAALAPAVGERAVAAGSGSTGTVVITGPGAEGGSFISIELASGAWGARYGSDGISGMRYGPGNAGHIPIEADEMENPLLFERYEIVPDTGGAGRTRGGNGFVRAFRVECDGARICLCSDRDETPPPGLDGGAPGTTARFVIDPDGPNPTVLPSKTAYIPVPRGSLVHLQSAGGAGMGSPGERDGAAIADDVADGYVTPEHAAKVYGWLPTRA</sequence>
<feature type="domain" description="Hydantoinase B/oxoprolinase" evidence="1">
    <location>
        <begin position="18"/>
        <end position="539"/>
    </location>
</feature>
<keyword evidence="3" id="KW-1185">Reference proteome</keyword>
<dbReference type="Proteomes" id="UP000249590">
    <property type="component" value="Unassembled WGS sequence"/>
</dbReference>
<proteinExistence type="predicted"/>
<dbReference type="Pfam" id="PF02538">
    <property type="entry name" value="Hydantoinase_B"/>
    <property type="match status" value="1"/>
</dbReference>
<protein>
    <recommendedName>
        <fullName evidence="1">Hydantoinase B/oxoprolinase domain-containing protein</fullName>
    </recommendedName>
</protein>
<organism evidence="2 3">
    <name type="scientific">Acuticoccus sediminis</name>
    <dbReference type="NCBI Taxonomy" id="2184697"/>
    <lineage>
        <taxon>Bacteria</taxon>
        <taxon>Pseudomonadati</taxon>
        <taxon>Pseudomonadota</taxon>
        <taxon>Alphaproteobacteria</taxon>
        <taxon>Hyphomicrobiales</taxon>
        <taxon>Amorphaceae</taxon>
        <taxon>Acuticoccus</taxon>
    </lineage>
</organism>
<dbReference type="GO" id="GO:0017168">
    <property type="term" value="F:5-oxoprolinase (ATP-hydrolyzing) activity"/>
    <property type="evidence" value="ECO:0007669"/>
    <property type="project" value="TreeGrafter"/>
</dbReference>
<dbReference type="GO" id="GO:0006749">
    <property type="term" value="P:glutathione metabolic process"/>
    <property type="evidence" value="ECO:0007669"/>
    <property type="project" value="TreeGrafter"/>
</dbReference>
<accession>A0A8B2P576</accession>
<name>A0A8B2P576_9HYPH</name>
<dbReference type="EMBL" id="QHHQ01000001">
    <property type="protein sequence ID" value="RAI04262.1"/>
    <property type="molecule type" value="Genomic_DNA"/>
</dbReference>
<dbReference type="PANTHER" id="PTHR11365">
    <property type="entry name" value="5-OXOPROLINASE RELATED"/>
    <property type="match status" value="1"/>
</dbReference>
<evidence type="ECO:0000259" key="1">
    <source>
        <dbReference type="Pfam" id="PF02538"/>
    </source>
</evidence>
<comment type="caution">
    <text evidence="2">The sequence shown here is derived from an EMBL/GenBank/DDBJ whole genome shotgun (WGS) entry which is preliminary data.</text>
</comment>
<evidence type="ECO:0000313" key="3">
    <source>
        <dbReference type="Proteomes" id="UP000249590"/>
    </source>
</evidence>
<reference evidence="2 3" key="1">
    <citation type="submission" date="2018-05" db="EMBL/GenBank/DDBJ databases">
        <title>Acuticoccus sediminis sp. nov., isolated from deep-sea sediment of Indian Ocean.</title>
        <authorList>
            <person name="Liu X."/>
            <person name="Lai Q."/>
            <person name="Du Y."/>
            <person name="Sun F."/>
            <person name="Zhang X."/>
            <person name="Wang S."/>
            <person name="Shao Z."/>
        </authorList>
    </citation>
    <scope>NUCLEOTIDE SEQUENCE [LARGE SCALE GENOMIC DNA]</scope>
    <source>
        <strain evidence="2 3">PTG4-2</strain>
    </source>
</reference>